<dbReference type="Gene3D" id="3.40.50.300">
    <property type="entry name" value="P-loop containing nucleotide triphosphate hydrolases"/>
    <property type="match status" value="1"/>
</dbReference>
<feature type="non-terminal residue" evidence="1">
    <location>
        <position position="1"/>
    </location>
</feature>
<accession>T0ZIY0</accession>
<dbReference type="InterPro" id="IPR027417">
    <property type="entry name" value="P-loop_NTPase"/>
</dbReference>
<dbReference type="AlphaFoldDB" id="T0ZIY0"/>
<protein>
    <submittedName>
        <fullName evidence="1">ATPase-like protein</fullName>
    </submittedName>
</protein>
<organism evidence="1">
    <name type="scientific">mine drainage metagenome</name>
    <dbReference type="NCBI Taxonomy" id="410659"/>
    <lineage>
        <taxon>unclassified sequences</taxon>
        <taxon>metagenomes</taxon>
        <taxon>ecological metagenomes</taxon>
    </lineage>
</organism>
<feature type="non-terminal residue" evidence="1">
    <location>
        <position position="225"/>
    </location>
</feature>
<sequence length="225" mass="24021">DAMIGDANSQNTVRTFMRRMLGKLARETNSAVLLLAHIDKAGVRKGTAGQSFIGSVAWHNSARSRLALTEVPGAMELRHEKSNLGRRIPAIRLGFDASGVLMPVSGPTEAQAADATGRHADALLGVIRAALAQASEIVLARTGTATTQRQLDTMPTFPPELRGTAGRLQFWTAIDSLLQDGRLQAAPFTNSRRKNRVRLTVPEVGSCALEPLRSSPIPPANGALE</sequence>
<evidence type="ECO:0000313" key="1">
    <source>
        <dbReference type="EMBL" id="EQD44603.1"/>
    </source>
</evidence>
<reference evidence="1" key="1">
    <citation type="submission" date="2013-08" db="EMBL/GenBank/DDBJ databases">
        <authorList>
            <person name="Mendez C."/>
            <person name="Richter M."/>
            <person name="Ferrer M."/>
            <person name="Sanchez J."/>
        </authorList>
    </citation>
    <scope>NUCLEOTIDE SEQUENCE</scope>
</reference>
<reference evidence="1" key="2">
    <citation type="journal article" date="2014" name="ISME J.">
        <title>Microbial stratification in low pH oxic and suboxic macroscopic growths along an acid mine drainage.</title>
        <authorList>
            <person name="Mendez-Garcia C."/>
            <person name="Mesa V."/>
            <person name="Sprenger R.R."/>
            <person name="Richter M."/>
            <person name="Diez M.S."/>
            <person name="Solano J."/>
            <person name="Bargiela R."/>
            <person name="Golyshina O.V."/>
            <person name="Manteca A."/>
            <person name="Ramos J.L."/>
            <person name="Gallego J.R."/>
            <person name="Llorente I."/>
            <person name="Martins Dos Santos V.A."/>
            <person name="Jensen O.N."/>
            <person name="Pelaez A.I."/>
            <person name="Sanchez J."/>
            <person name="Ferrer M."/>
        </authorList>
    </citation>
    <scope>NUCLEOTIDE SEQUENCE</scope>
</reference>
<gene>
    <name evidence="1" type="ORF">B1A_15050</name>
</gene>
<proteinExistence type="predicted"/>
<dbReference type="EMBL" id="AUZX01011040">
    <property type="protein sequence ID" value="EQD44603.1"/>
    <property type="molecule type" value="Genomic_DNA"/>
</dbReference>
<name>T0ZIY0_9ZZZZ</name>
<comment type="caution">
    <text evidence="1">The sequence shown here is derived from an EMBL/GenBank/DDBJ whole genome shotgun (WGS) entry which is preliminary data.</text>
</comment>